<proteinExistence type="predicted"/>
<dbReference type="AlphaFoldDB" id="A0A9X0BDR7"/>
<feature type="transmembrane region" description="Helical" evidence="6">
    <location>
        <begin position="360"/>
        <end position="376"/>
    </location>
</feature>
<dbReference type="InterPro" id="IPR051788">
    <property type="entry name" value="MFS_Transporter"/>
</dbReference>
<evidence type="ECO:0000256" key="5">
    <source>
        <dbReference type="SAM" id="MobiDB-lite"/>
    </source>
</evidence>
<sequence>MAASSLGAFLKIESSSQISTPPPAVRKDKQGVTHPPSDYELNELQPHNSATKVTAEPVFSPQTGVSTPTPTPGVLESRLSTPDAENEAIEWVPDRTNPSWKTKWRLLSVCFINFGNGMNDSAPGALIPYIEKHYGIGYAVVSLIFVTNALGFISAAPVTHALETKLGRSKSYILAMACLAVSYVVIICQPSFPVVVTCFFFLGFGMALSLALSNVYCANLANATTALGCFHGSYGIGGTVAPLFATAMVSSGIRWSIFYSITLAFCLFNLAFSSWAFFNYEKDTPAEPQRPLHQTTSRPTSIAGETLTRAQILKKSIKNRTTLLGALFIFAYQGAEVSVSGWVVSFLISYRNGDPSRVGYVSAGFWAGITAGRFLLTHPAAKLGEKTAVVLMVAGAVAFQLMTWLIPNVIGEAVTVAILGLLLGAVYPCATVVFTRLLPRSMHMSSLSFISALGSSGGAVSPFFTGILAQNVGTMVLHPICIGLYGVMATSWLLLPKISKRSE</sequence>
<keyword evidence="2 6" id="KW-0812">Transmembrane</keyword>
<dbReference type="PROSITE" id="PS50850">
    <property type="entry name" value="MFS"/>
    <property type="match status" value="1"/>
</dbReference>
<feature type="compositionally biased region" description="Low complexity" evidence="5">
    <location>
        <begin position="60"/>
        <end position="73"/>
    </location>
</feature>
<feature type="transmembrane region" description="Helical" evidence="6">
    <location>
        <begin position="447"/>
        <end position="469"/>
    </location>
</feature>
<gene>
    <name evidence="8" type="ORF">N7509_002784</name>
</gene>
<keyword evidence="9" id="KW-1185">Reference proteome</keyword>
<keyword evidence="3 6" id="KW-1133">Transmembrane helix</keyword>
<dbReference type="PANTHER" id="PTHR23514">
    <property type="entry name" value="BYPASS OF STOP CODON PROTEIN 6"/>
    <property type="match status" value="1"/>
</dbReference>
<reference evidence="8" key="1">
    <citation type="submission" date="2022-12" db="EMBL/GenBank/DDBJ databases">
        <authorList>
            <person name="Petersen C."/>
        </authorList>
    </citation>
    <scope>NUCLEOTIDE SEQUENCE</scope>
    <source>
        <strain evidence="8">IBT 29677</strain>
    </source>
</reference>
<evidence type="ECO:0000256" key="4">
    <source>
        <dbReference type="ARBA" id="ARBA00023136"/>
    </source>
</evidence>
<dbReference type="GO" id="GO:0022857">
    <property type="term" value="F:transmembrane transporter activity"/>
    <property type="evidence" value="ECO:0007669"/>
    <property type="project" value="InterPro"/>
</dbReference>
<feature type="transmembrane region" description="Helical" evidence="6">
    <location>
        <begin position="413"/>
        <end position="435"/>
    </location>
</feature>
<protein>
    <recommendedName>
        <fullName evidence="7">Major facilitator superfamily (MFS) profile domain-containing protein</fullName>
    </recommendedName>
</protein>
<dbReference type="RefSeq" id="XP_056493216.1">
    <property type="nucleotide sequence ID" value="XM_056627421.1"/>
</dbReference>
<feature type="transmembrane region" description="Helical" evidence="6">
    <location>
        <begin position="171"/>
        <end position="187"/>
    </location>
</feature>
<evidence type="ECO:0000256" key="2">
    <source>
        <dbReference type="ARBA" id="ARBA00022692"/>
    </source>
</evidence>
<feature type="transmembrane region" description="Helical" evidence="6">
    <location>
        <begin position="323"/>
        <end position="348"/>
    </location>
</feature>
<evidence type="ECO:0000259" key="7">
    <source>
        <dbReference type="PROSITE" id="PS50850"/>
    </source>
</evidence>
<dbReference type="Gene3D" id="1.20.1250.20">
    <property type="entry name" value="MFS general substrate transporter like domains"/>
    <property type="match status" value="2"/>
</dbReference>
<feature type="transmembrane region" description="Helical" evidence="6">
    <location>
        <begin position="388"/>
        <end position="407"/>
    </location>
</feature>
<dbReference type="GO" id="GO:0016020">
    <property type="term" value="C:membrane"/>
    <property type="evidence" value="ECO:0007669"/>
    <property type="project" value="UniProtKB-SubCell"/>
</dbReference>
<dbReference type="InterPro" id="IPR020846">
    <property type="entry name" value="MFS_dom"/>
</dbReference>
<dbReference type="FunFam" id="1.20.1250.20:FF:000286">
    <property type="entry name" value="MFS efflux transporter"/>
    <property type="match status" value="1"/>
</dbReference>
<dbReference type="PANTHER" id="PTHR23514:SF6">
    <property type="entry name" value="MAJOR FACILITATOR SUPERFAMILY (MFS) PROFILE DOMAIN-CONTAINING PROTEIN"/>
    <property type="match status" value="1"/>
</dbReference>
<dbReference type="GeneID" id="81366401"/>
<dbReference type="InterPro" id="IPR011701">
    <property type="entry name" value="MFS"/>
</dbReference>
<feature type="transmembrane region" description="Helical" evidence="6">
    <location>
        <begin position="193"/>
        <end position="212"/>
    </location>
</feature>
<feature type="transmembrane region" description="Helical" evidence="6">
    <location>
        <begin position="257"/>
        <end position="280"/>
    </location>
</feature>
<dbReference type="Pfam" id="PF07690">
    <property type="entry name" value="MFS_1"/>
    <property type="match status" value="1"/>
</dbReference>
<dbReference type="OrthoDB" id="413079at2759"/>
<organism evidence="8 9">
    <name type="scientific">Penicillium cosmopolitanum</name>
    <dbReference type="NCBI Taxonomy" id="1131564"/>
    <lineage>
        <taxon>Eukaryota</taxon>
        <taxon>Fungi</taxon>
        <taxon>Dikarya</taxon>
        <taxon>Ascomycota</taxon>
        <taxon>Pezizomycotina</taxon>
        <taxon>Eurotiomycetes</taxon>
        <taxon>Eurotiomycetidae</taxon>
        <taxon>Eurotiales</taxon>
        <taxon>Aspergillaceae</taxon>
        <taxon>Penicillium</taxon>
    </lineage>
</organism>
<evidence type="ECO:0000313" key="9">
    <source>
        <dbReference type="Proteomes" id="UP001147747"/>
    </source>
</evidence>
<evidence type="ECO:0000256" key="6">
    <source>
        <dbReference type="SAM" id="Phobius"/>
    </source>
</evidence>
<feature type="region of interest" description="Disordered" evidence="5">
    <location>
        <begin position="12"/>
        <end position="73"/>
    </location>
</feature>
<dbReference type="Proteomes" id="UP001147747">
    <property type="component" value="Unassembled WGS sequence"/>
</dbReference>
<feature type="domain" description="Major facilitator superfamily (MFS) profile" evidence="7">
    <location>
        <begin position="105"/>
        <end position="503"/>
    </location>
</feature>
<evidence type="ECO:0000256" key="3">
    <source>
        <dbReference type="ARBA" id="ARBA00022989"/>
    </source>
</evidence>
<comment type="caution">
    <text evidence="8">The sequence shown here is derived from an EMBL/GenBank/DDBJ whole genome shotgun (WGS) entry which is preliminary data.</text>
</comment>
<evidence type="ECO:0000313" key="8">
    <source>
        <dbReference type="EMBL" id="KAJ5408901.1"/>
    </source>
</evidence>
<feature type="transmembrane region" description="Helical" evidence="6">
    <location>
        <begin position="475"/>
        <end position="495"/>
    </location>
</feature>
<dbReference type="EMBL" id="JAPZBU010000004">
    <property type="protein sequence ID" value="KAJ5408901.1"/>
    <property type="molecule type" value="Genomic_DNA"/>
</dbReference>
<dbReference type="InterPro" id="IPR036259">
    <property type="entry name" value="MFS_trans_sf"/>
</dbReference>
<name>A0A9X0BDR7_9EURO</name>
<dbReference type="FunFam" id="1.20.1250.20:FF:000308">
    <property type="entry name" value="MFS efflux transporter"/>
    <property type="match status" value="1"/>
</dbReference>
<accession>A0A9X0BDR7</accession>
<feature type="transmembrane region" description="Helical" evidence="6">
    <location>
        <begin position="224"/>
        <end position="245"/>
    </location>
</feature>
<reference evidence="8" key="2">
    <citation type="journal article" date="2023" name="IMA Fungus">
        <title>Comparative genomic study of the Penicillium genus elucidates a diverse pangenome and 15 lateral gene transfer events.</title>
        <authorList>
            <person name="Petersen C."/>
            <person name="Sorensen T."/>
            <person name="Nielsen M.R."/>
            <person name="Sondergaard T.E."/>
            <person name="Sorensen J.L."/>
            <person name="Fitzpatrick D.A."/>
            <person name="Frisvad J.C."/>
            <person name="Nielsen K.L."/>
        </authorList>
    </citation>
    <scope>NUCLEOTIDE SEQUENCE</scope>
    <source>
        <strain evidence="8">IBT 29677</strain>
    </source>
</reference>
<comment type="subcellular location">
    <subcellularLocation>
        <location evidence="1">Membrane</location>
        <topology evidence="1">Multi-pass membrane protein</topology>
    </subcellularLocation>
</comment>
<keyword evidence="4 6" id="KW-0472">Membrane</keyword>
<dbReference type="SUPFAM" id="SSF103473">
    <property type="entry name" value="MFS general substrate transporter"/>
    <property type="match status" value="1"/>
</dbReference>
<evidence type="ECO:0000256" key="1">
    <source>
        <dbReference type="ARBA" id="ARBA00004141"/>
    </source>
</evidence>
<feature type="transmembrane region" description="Helical" evidence="6">
    <location>
        <begin position="136"/>
        <end position="159"/>
    </location>
</feature>